<reference evidence="2" key="1">
    <citation type="submission" date="2020-06" db="EMBL/GenBank/DDBJ databases">
        <authorList>
            <person name="Li T."/>
            <person name="Hu X."/>
            <person name="Zhang T."/>
            <person name="Song X."/>
            <person name="Zhang H."/>
            <person name="Dai N."/>
            <person name="Sheng W."/>
            <person name="Hou X."/>
            <person name="Wei L."/>
        </authorList>
    </citation>
    <scope>NUCLEOTIDE SEQUENCE</scope>
    <source>
        <strain evidence="2">KEN1</strain>
        <tissue evidence="2">Leaf</tissue>
    </source>
</reference>
<dbReference type="Pfam" id="PF22936">
    <property type="entry name" value="Pol_BBD"/>
    <property type="match status" value="1"/>
</dbReference>
<reference evidence="2" key="2">
    <citation type="journal article" date="2024" name="Plant">
        <title>Genomic evolution and insights into agronomic trait innovations of Sesamum species.</title>
        <authorList>
            <person name="Miao H."/>
            <person name="Wang L."/>
            <person name="Qu L."/>
            <person name="Liu H."/>
            <person name="Sun Y."/>
            <person name="Le M."/>
            <person name="Wang Q."/>
            <person name="Wei S."/>
            <person name="Zheng Y."/>
            <person name="Lin W."/>
            <person name="Duan Y."/>
            <person name="Cao H."/>
            <person name="Xiong S."/>
            <person name="Wang X."/>
            <person name="Wei L."/>
            <person name="Li C."/>
            <person name="Ma Q."/>
            <person name="Ju M."/>
            <person name="Zhao R."/>
            <person name="Li G."/>
            <person name="Mu C."/>
            <person name="Tian Q."/>
            <person name="Mei H."/>
            <person name="Zhang T."/>
            <person name="Gao T."/>
            <person name="Zhang H."/>
        </authorList>
    </citation>
    <scope>NUCLEOTIDE SEQUENCE</scope>
    <source>
        <strain evidence="2">KEN1</strain>
    </source>
</reference>
<dbReference type="Pfam" id="PF14223">
    <property type="entry name" value="Retrotran_gag_2"/>
    <property type="match status" value="1"/>
</dbReference>
<dbReference type="PANTHER" id="PTHR11439">
    <property type="entry name" value="GAG-POL-RELATED RETROTRANSPOSON"/>
    <property type="match status" value="1"/>
</dbReference>
<name>A0AAW2SIL2_9LAMI</name>
<evidence type="ECO:0000259" key="1">
    <source>
        <dbReference type="Pfam" id="PF22936"/>
    </source>
</evidence>
<sequence length="508" mass="57740">MKSILIQQKVFKAISGTYPDNVTEEKIVEDDEIAYSSIILNLSDTVIRKVGTQNSAKELWKKLEELYTETSLPTKLFLLEKFFKYKLDVSKNIDKNINEFTKLIQDIKLTGDKSIDDYSPIVLLNAIPDTYNDVKSAIKYDRDSVNLKTVINGLKSKEIDLKANKPSQNNNEVNMVRGRTKNRNSKYKFRRHKNNDEVYMICDVNAVNSSVNINEWLVDSGCTFHMTPFKEVLTNYKSGKLGSVSMANEKLCDVHGYGDVCLSFENGFKLTLKNVRHVPDLCHNLMSCAALEEDGLEVMYLMVSTRPDIAYAVSCLSRFMSNAGTLHWEALKWLLRYLIKSENTGIRFSKCSEGVKLIGYVDSNYANDRDSRRSTTSYVFTLCGACISWKSQLQNIVALSTTEAEYIATTEAFKEAIWPKGILTEIGFLKNNVTGFSDSQSSIQLCKNPVFHDRTKHIEVRHHFIRDIVNKGVINLEKISSEENPADMGTKSFPIEKFQKCLNLLKLS</sequence>
<organism evidence="2">
    <name type="scientific">Sesamum latifolium</name>
    <dbReference type="NCBI Taxonomy" id="2727402"/>
    <lineage>
        <taxon>Eukaryota</taxon>
        <taxon>Viridiplantae</taxon>
        <taxon>Streptophyta</taxon>
        <taxon>Embryophyta</taxon>
        <taxon>Tracheophyta</taxon>
        <taxon>Spermatophyta</taxon>
        <taxon>Magnoliopsida</taxon>
        <taxon>eudicotyledons</taxon>
        <taxon>Gunneridae</taxon>
        <taxon>Pentapetalae</taxon>
        <taxon>asterids</taxon>
        <taxon>lamiids</taxon>
        <taxon>Lamiales</taxon>
        <taxon>Pedaliaceae</taxon>
        <taxon>Sesamum</taxon>
    </lineage>
</organism>
<dbReference type="PANTHER" id="PTHR11439:SF491">
    <property type="entry name" value="INTEGRASE CATALYTIC DOMAIN-CONTAINING PROTEIN"/>
    <property type="match status" value="1"/>
</dbReference>
<dbReference type="InterPro" id="IPR054722">
    <property type="entry name" value="PolX-like_BBD"/>
</dbReference>
<protein>
    <submittedName>
        <fullName evidence="2">Retrovirus-related Pol polyprotein from transposon TNT 1-94</fullName>
    </submittedName>
</protein>
<accession>A0AAW2SIL2</accession>
<proteinExistence type="predicted"/>
<evidence type="ECO:0000313" key="2">
    <source>
        <dbReference type="EMBL" id="KAL0391481.1"/>
    </source>
</evidence>
<feature type="domain" description="Retrovirus-related Pol polyprotein from transposon TNT 1-94-like beta-barrel" evidence="1">
    <location>
        <begin position="216"/>
        <end position="295"/>
    </location>
</feature>
<gene>
    <name evidence="2" type="ORF">Slati_4533200</name>
</gene>
<comment type="caution">
    <text evidence="2">The sequence shown here is derived from an EMBL/GenBank/DDBJ whole genome shotgun (WGS) entry which is preliminary data.</text>
</comment>
<dbReference type="EMBL" id="JACGWN010000018">
    <property type="protein sequence ID" value="KAL0391481.1"/>
    <property type="molecule type" value="Genomic_DNA"/>
</dbReference>
<dbReference type="CDD" id="cd09272">
    <property type="entry name" value="RNase_HI_RT_Ty1"/>
    <property type="match status" value="1"/>
</dbReference>
<dbReference type="AlphaFoldDB" id="A0AAW2SIL2"/>